<evidence type="ECO:0000313" key="7">
    <source>
        <dbReference type="EMBL" id="KYQ70860.1"/>
    </source>
</evidence>
<dbReference type="Pfam" id="PF00107">
    <property type="entry name" value="ADH_zinc_N"/>
    <property type="match status" value="1"/>
</dbReference>
<dbReference type="OrthoDB" id="9785812at2"/>
<dbReference type="Pfam" id="PF08240">
    <property type="entry name" value="ADH_N"/>
    <property type="match status" value="1"/>
</dbReference>
<reference evidence="7 8" key="1">
    <citation type="submission" date="2016-03" db="EMBL/GenBank/DDBJ databases">
        <title>Acinetobacter genomospecies 28 strain ANC 4149.</title>
        <authorList>
            <person name="Radolfova-Krizova L."/>
            <person name="Nemec A."/>
        </authorList>
    </citation>
    <scope>NUCLEOTIDE SEQUENCE [LARGE SCALE GENOMIC DNA]</scope>
    <source>
        <strain evidence="7 8">ANC 4149</strain>
    </source>
</reference>
<evidence type="ECO:0000256" key="5">
    <source>
        <dbReference type="ARBA" id="ARBA00048980"/>
    </source>
</evidence>
<evidence type="ECO:0000256" key="1">
    <source>
        <dbReference type="ARBA" id="ARBA00010371"/>
    </source>
</evidence>
<dbReference type="CDD" id="cd05286">
    <property type="entry name" value="QOR2"/>
    <property type="match status" value="1"/>
</dbReference>
<dbReference type="GO" id="GO:0003960">
    <property type="term" value="F:quinone reductase (NADPH) activity"/>
    <property type="evidence" value="ECO:0007669"/>
    <property type="project" value="UniProtKB-EC"/>
</dbReference>
<keyword evidence="3" id="KW-0560">Oxidoreductase</keyword>
<proteinExistence type="inferred from homology"/>
<keyword evidence="2" id="KW-0521">NADP</keyword>
<dbReference type="STRING" id="1806892.AZH43_17090"/>
<sequence>MTLNKAIRFYETGAPEVMKYEDIDVGEPAAGQVRLRHEAVGLNYADTYFRNGTYQIPLPNGMGVEAAGVVESVGQGVTNVQVGDRVTYTGFLNTLGAYSTARLIAADVLIKLPEGISCETAAAMTMRGLTSAYLMRRIYPFKAGDTILLHAAAGGVGLIVSQWAKLLGLTVIGTTSSEEKAAIARAHGCDHVINYSHENVAERVRELTDGIGVNVVFDSVGKDTFMASLDSLKRRGLLVCVGTASGPIAEFNPVLLAMKGSLYITRPALADYIADPAEKQELANELFDHVLNGRIKIEINQRYELKDAVQAHRDLEARRTTGSSIFVI</sequence>
<dbReference type="PANTHER" id="PTHR48106:SF13">
    <property type="entry name" value="QUINONE OXIDOREDUCTASE-RELATED"/>
    <property type="match status" value="1"/>
</dbReference>
<comment type="similarity">
    <text evidence="1">Belongs to the zinc-containing alcohol dehydrogenase family. Quinone oxidoreductase subfamily.</text>
</comment>
<dbReference type="GO" id="GO:0005829">
    <property type="term" value="C:cytosol"/>
    <property type="evidence" value="ECO:0007669"/>
    <property type="project" value="TreeGrafter"/>
</dbReference>
<evidence type="ECO:0000313" key="8">
    <source>
        <dbReference type="Proteomes" id="UP000076276"/>
    </source>
</evidence>
<dbReference type="InterPro" id="IPR036291">
    <property type="entry name" value="NAD(P)-bd_dom_sf"/>
</dbReference>
<feature type="domain" description="Enoyl reductase (ER)" evidence="6">
    <location>
        <begin position="13"/>
        <end position="326"/>
    </location>
</feature>
<dbReference type="InterPro" id="IPR002364">
    <property type="entry name" value="Quin_OxRdtase/zeta-crystal_CS"/>
</dbReference>
<dbReference type="Gene3D" id="3.40.50.720">
    <property type="entry name" value="NAD(P)-binding Rossmann-like Domain"/>
    <property type="match status" value="1"/>
</dbReference>
<dbReference type="RefSeq" id="WP_067671319.1">
    <property type="nucleotide sequence ID" value="NZ_CBCSIK010000009.1"/>
</dbReference>
<dbReference type="FunFam" id="3.40.50.720:FF:000053">
    <property type="entry name" value="Quinone oxidoreductase 1"/>
    <property type="match status" value="1"/>
</dbReference>
<dbReference type="SUPFAM" id="SSF51735">
    <property type="entry name" value="NAD(P)-binding Rossmann-fold domains"/>
    <property type="match status" value="1"/>
</dbReference>
<name>A0A151XYG7_9GAMM</name>
<dbReference type="EMBL" id="LUAW01000041">
    <property type="protein sequence ID" value="KYQ70860.1"/>
    <property type="molecule type" value="Genomic_DNA"/>
</dbReference>
<protein>
    <recommendedName>
        <fullName evidence="4">NADPH:quinone reductase</fullName>
        <ecNumber evidence="4">1.6.5.5</ecNumber>
    </recommendedName>
</protein>
<dbReference type="Gene3D" id="3.90.180.10">
    <property type="entry name" value="Medium-chain alcohol dehydrogenases, catalytic domain"/>
    <property type="match status" value="1"/>
</dbReference>
<evidence type="ECO:0000256" key="4">
    <source>
        <dbReference type="ARBA" id="ARBA00038919"/>
    </source>
</evidence>
<gene>
    <name evidence="7" type="ORF">AZH43_17090</name>
</gene>
<dbReference type="PANTHER" id="PTHR48106">
    <property type="entry name" value="QUINONE OXIDOREDUCTASE PIG3-RELATED"/>
    <property type="match status" value="1"/>
</dbReference>
<comment type="catalytic activity">
    <reaction evidence="5">
        <text>2 a quinone + NADPH + H(+) = 2 a 1,4-benzosemiquinone + NADP(+)</text>
        <dbReference type="Rhea" id="RHEA:14269"/>
        <dbReference type="ChEBI" id="CHEBI:15378"/>
        <dbReference type="ChEBI" id="CHEBI:57783"/>
        <dbReference type="ChEBI" id="CHEBI:58349"/>
        <dbReference type="ChEBI" id="CHEBI:132124"/>
        <dbReference type="ChEBI" id="CHEBI:134225"/>
        <dbReference type="EC" id="1.6.5.5"/>
    </reaction>
</comment>
<dbReference type="AlphaFoldDB" id="A0A151XYG7"/>
<dbReference type="GO" id="GO:0070402">
    <property type="term" value="F:NADPH binding"/>
    <property type="evidence" value="ECO:0007669"/>
    <property type="project" value="TreeGrafter"/>
</dbReference>
<evidence type="ECO:0000256" key="2">
    <source>
        <dbReference type="ARBA" id="ARBA00022857"/>
    </source>
</evidence>
<keyword evidence="8" id="KW-1185">Reference proteome</keyword>
<dbReference type="GO" id="GO:0008270">
    <property type="term" value="F:zinc ion binding"/>
    <property type="evidence" value="ECO:0007669"/>
    <property type="project" value="InterPro"/>
</dbReference>
<dbReference type="GO" id="GO:0035925">
    <property type="term" value="F:mRNA 3'-UTR AU-rich region binding"/>
    <property type="evidence" value="ECO:0007669"/>
    <property type="project" value="TreeGrafter"/>
</dbReference>
<dbReference type="EC" id="1.6.5.5" evidence="4"/>
<dbReference type="SMART" id="SM00829">
    <property type="entry name" value="PKS_ER"/>
    <property type="match status" value="1"/>
</dbReference>
<dbReference type="InterPro" id="IPR013149">
    <property type="entry name" value="ADH-like_C"/>
</dbReference>
<accession>A0A151XYG7</accession>
<dbReference type="SUPFAM" id="SSF50129">
    <property type="entry name" value="GroES-like"/>
    <property type="match status" value="1"/>
</dbReference>
<dbReference type="InterPro" id="IPR013154">
    <property type="entry name" value="ADH-like_N"/>
</dbReference>
<dbReference type="InterPro" id="IPR047618">
    <property type="entry name" value="QOR-like"/>
</dbReference>
<evidence type="ECO:0000259" key="6">
    <source>
        <dbReference type="SMART" id="SM00829"/>
    </source>
</evidence>
<dbReference type="InterPro" id="IPR011032">
    <property type="entry name" value="GroES-like_sf"/>
</dbReference>
<dbReference type="Proteomes" id="UP000076276">
    <property type="component" value="Unassembled WGS sequence"/>
</dbReference>
<evidence type="ECO:0000256" key="3">
    <source>
        <dbReference type="ARBA" id="ARBA00023002"/>
    </source>
</evidence>
<dbReference type="InterPro" id="IPR020843">
    <property type="entry name" value="ER"/>
</dbReference>
<organism evidence="7 8">
    <name type="scientific">Acinetobacter pragensis</name>
    <dbReference type="NCBI Taxonomy" id="1806892"/>
    <lineage>
        <taxon>Bacteria</taxon>
        <taxon>Pseudomonadati</taxon>
        <taxon>Pseudomonadota</taxon>
        <taxon>Gammaproteobacteria</taxon>
        <taxon>Moraxellales</taxon>
        <taxon>Moraxellaceae</taxon>
        <taxon>Acinetobacter</taxon>
    </lineage>
</organism>
<dbReference type="PROSITE" id="PS01162">
    <property type="entry name" value="QOR_ZETA_CRYSTAL"/>
    <property type="match status" value="1"/>
</dbReference>
<comment type="caution">
    <text evidence="7">The sequence shown here is derived from an EMBL/GenBank/DDBJ whole genome shotgun (WGS) entry which is preliminary data.</text>
</comment>
<dbReference type="NCBIfam" id="NF008024">
    <property type="entry name" value="PRK10754.1"/>
    <property type="match status" value="1"/>
</dbReference>